<comment type="caution">
    <text evidence="1">The sequence shown here is derived from an EMBL/GenBank/DDBJ whole genome shotgun (WGS) entry which is preliminary data.</text>
</comment>
<keyword evidence="2" id="KW-1185">Reference proteome</keyword>
<dbReference type="AlphaFoldDB" id="A0A6I4IDD6"/>
<proteinExistence type="predicted"/>
<dbReference type="Proteomes" id="UP000434850">
    <property type="component" value="Unassembled WGS sequence"/>
</dbReference>
<sequence length="72" mass="8099">MNNFGGNWTETKMEMVVAYAKAYLTIMSKQSWVKTLYFDGFAGSGLIENNETQEAIKGTALRILDIEDPQAF</sequence>
<evidence type="ECO:0000313" key="1">
    <source>
        <dbReference type="EMBL" id="MVN91596.1"/>
    </source>
</evidence>
<dbReference type="OrthoDB" id="346220at2"/>
<reference evidence="1 2" key="1">
    <citation type="submission" date="2019-12" db="EMBL/GenBank/DDBJ databases">
        <title>Mucilaginibacter sp. HME9299 genome sequencing and assembly.</title>
        <authorList>
            <person name="Kang H."/>
            <person name="Kim H."/>
            <person name="Joh K."/>
        </authorList>
    </citation>
    <scope>NUCLEOTIDE SEQUENCE [LARGE SCALE GENOMIC DNA]</scope>
    <source>
        <strain evidence="1 2">HME9299</strain>
    </source>
</reference>
<protein>
    <submittedName>
        <fullName evidence="1">Uncharacterized protein</fullName>
    </submittedName>
</protein>
<accession>A0A6I4IDD6</accession>
<organism evidence="1 2">
    <name type="scientific">Mucilaginibacter aquatilis</name>
    <dbReference type="NCBI Taxonomy" id="1517760"/>
    <lineage>
        <taxon>Bacteria</taxon>
        <taxon>Pseudomonadati</taxon>
        <taxon>Bacteroidota</taxon>
        <taxon>Sphingobacteriia</taxon>
        <taxon>Sphingobacteriales</taxon>
        <taxon>Sphingobacteriaceae</taxon>
        <taxon>Mucilaginibacter</taxon>
    </lineage>
</organism>
<evidence type="ECO:0000313" key="2">
    <source>
        <dbReference type="Proteomes" id="UP000434850"/>
    </source>
</evidence>
<name>A0A6I4IDD6_9SPHI</name>
<dbReference type="EMBL" id="WQLA01000003">
    <property type="protein sequence ID" value="MVN91596.1"/>
    <property type="molecule type" value="Genomic_DNA"/>
</dbReference>
<gene>
    <name evidence="1" type="ORF">GO816_10715</name>
</gene>